<dbReference type="PRINTS" id="PR00038">
    <property type="entry name" value="HTHLUXR"/>
</dbReference>
<dbReference type="OrthoDB" id="9774661at2"/>
<evidence type="ECO:0000313" key="7">
    <source>
        <dbReference type="Proteomes" id="UP000215134"/>
    </source>
</evidence>
<dbReference type="InterPro" id="IPR036388">
    <property type="entry name" value="WH-like_DNA-bd_sf"/>
</dbReference>
<keyword evidence="7" id="KW-1185">Reference proteome</keyword>
<protein>
    <submittedName>
        <fullName evidence="6">Transcriptional activator protein lasR</fullName>
    </submittedName>
</protein>
<dbReference type="InterPro" id="IPR005143">
    <property type="entry name" value="TF_LuxR_autoind-bd_dom"/>
</dbReference>
<keyword evidence="2" id="KW-0238">DNA-binding</keyword>
<feature type="domain" description="HTH luxR-type" evidence="5">
    <location>
        <begin position="178"/>
        <end position="243"/>
    </location>
</feature>
<dbReference type="Gene3D" id="3.30.450.80">
    <property type="entry name" value="Transcription factor LuxR-like, autoinducer-binding domain"/>
    <property type="match status" value="1"/>
</dbReference>
<dbReference type="EMBL" id="LT906479">
    <property type="protein sequence ID" value="SNV85837.1"/>
    <property type="molecule type" value="Genomic_DNA"/>
</dbReference>
<dbReference type="InterPro" id="IPR000792">
    <property type="entry name" value="Tscrpt_reg_LuxR_C"/>
</dbReference>
<dbReference type="InterPro" id="IPR016032">
    <property type="entry name" value="Sig_transdc_resp-reg_C-effctor"/>
</dbReference>
<dbReference type="KEGG" id="sfj:SAMEA4384070_0528"/>
<dbReference type="PROSITE" id="PS00622">
    <property type="entry name" value="HTH_LUXR_1"/>
    <property type="match status" value="1"/>
</dbReference>
<dbReference type="RefSeq" id="WP_061799838.1">
    <property type="nucleotide sequence ID" value="NZ_CABITV010000003.1"/>
</dbReference>
<dbReference type="GeneID" id="75025717"/>
<dbReference type="Proteomes" id="UP000215134">
    <property type="component" value="Chromosome 1"/>
</dbReference>
<dbReference type="SUPFAM" id="SSF75516">
    <property type="entry name" value="Pheromone-binding domain of LuxR-like quorum-sensing transcription factors"/>
    <property type="match status" value="1"/>
</dbReference>
<evidence type="ECO:0000256" key="4">
    <source>
        <dbReference type="ARBA" id="ARBA00023163"/>
    </source>
</evidence>
<dbReference type="InterPro" id="IPR036693">
    <property type="entry name" value="TF_LuxR_autoind-bd_dom_sf"/>
</dbReference>
<evidence type="ECO:0000256" key="1">
    <source>
        <dbReference type="ARBA" id="ARBA00023015"/>
    </source>
</evidence>
<dbReference type="CDD" id="cd06170">
    <property type="entry name" value="LuxR_C_like"/>
    <property type="match status" value="1"/>
</dbReference>
<reference evidence="6 7" key="1">
    <citation type="submission" date="2017-06" db="EMBL/GenBank/DDBJ databases">
        <authorList>
            <consortium name="Pathogen Informatics"/>
        </authorList>
    </citation>
    <scope>NUCLEOTIDE SEQUENCE [LARGE SCALE GENOMIC DNA]</scope>
    <source>
        <strain evidence="6 7">NCTC12148</strain>
    </source>
</reference>
<accession>A0A240AQY2</accession>
<dbReference type="STRING" id="1411141.GCA_001590885_04199"/>
<dbReference type="Gene3D" id="1.10.10.10">
    <property type="entry name" value="Winged helix-like DNA-binding domain superfamily/Winged helix DNA-binding domain"/>
    <property type="match status" value="1"/>
</dbReference>
<dbReference type="Pfam" id="PF03472">
    <property type="entry name" value="Autoind_bind"/>
    <property type="match status" value="1"/>
</dbReference>
<keyword evidence="4" id="KW-0804">Transcription</keyword>
<dbReference type="PROSITE" id="PS50043">
    <property type="entry name" value="HTH_LUXR_2"/>
    <property type="match status" value="1"/>
</dbReference>
<dbReference type="PANTHER" id="PTHR44688:SF16">
    <property type="entry name" value="DNA-BINDING TRANSCRIPTIONAL ACTIVATOR DEVR_DOSR"/>
    <property type="match status" value="1"/>
</dbReference>
<dbReference type="Pfam" id="PF00196">
    <property type="entry name" value="GerE"/>
    <property type="match status" value="1"/>
</dbReference>
<dbReference type="GO" id="GO:0003677">
    <property type="term" value="F:DNA binding"/>
    <property type="evidence" value="ECO:0007669"/>
    <property type="project" value="UniProtKB-KW"/>
</dbReference>
<dbReference type="PANTHER" id="PTHR44688">
    <property type="entry name" value="DNA-BINDING TRANSCRIPTIONAL ACTIVATOR DEVR_DOSR"/>
    <property type="match status" value="1"/>
</dbReference>
<dbReference type="SUPFAM" id="SSF46894">
    <property type="entry name" value="C-terminal effector domain of the bipartite response regulators"/>
    <property type="match status" value="1"/>
</dbReference>
<name>A0A240AQY2_SERFI</name>
<evidence type="ECO:0000256" key="3">
    <source>
        <dbReference type="ARBA" id="ARBA00023159"/>
    </source>
</evidence>
<organism evidence="6 7">
    <name type="scientific">Serratia ficaria</name>
    <dbReference type="NCBI Taxonomy" id="61651"/>
    <lineage>
        <taxon>Bacteria</taxon>
        <taxon>Pseudomonadati</taxon>
        <taxon>Pseudomonadota</taxon>
        <taxon>Gammaproteobacteria</taxon>
        <taxon>Enterobacterales</taxon>
        <taxon>Yersiniaceae</taxon>
        <taxon>Serratia</taxon>
    </lineage>
</organism>
<dbReference type="SMART" id="SM00421">
    <property type="entry name" value="HTH_LUXR"/>
    <property type="match status" value="1"/>
</dbReference>
<evidence type="ECO:0000256" key="2">
    <source>
        <dbReference type="ARBA" id="ARBA00023125"/>
    </source>
</evidence>
<keyword evidence="3" id="KW-0010">Activator</keyword>
<keyword evidence="1" id="KW-0805">Transcription regulation</keyword>
<gene>
    <name evidence="6" type="primary">lasR_2</name>
    <name evidence="6" type="ORF">SAMEA4384070_00528</name>
</gene>
<dbReference type="GO" id="GO:0006355">
    <property type="term" value="P:regulation of DNA-templated transcription"/>
    <property type="evidence" value="ECO:0007669"/>
    <property type="project" value="InterPro"/>
</dbReference>
<sequence>MFSVFNENQTITEKLRDYIDGKISSLGSPEYAYTVISKKNPSNVLIISSYPDEWVNLYRANNFQLTDPVILTAFKRTSPFSWDENITLMSNLKLTRIFSLSKQYNIINGFTFVLHDQMNNLALLSVIIDSKEQSELAARLSSEGGCLQMWLIDINEQMYRLTEPVLYGKFGKQKPPAEIDDKAMFTARENEVLYWASMGKTYAEVALIVGISVSTVKFHMGNIVTKLGVSNARQAVRLGVELGLITPATTLAK</sequence>
<proteinExistence type="predicted"/>
<evidence type="ECO:0000313" key="6">
    <source>
        <dbReference type="EMBL" id="SNV85837.1"/>
    </source>
</evidence>
<evidence type="ECO:0000259" key="5">
    <source>
        <dbReference type="PROSITE" id="PS50043"/>
    </source>
</evidence>
<dbReference type="AlphaFoldDB" id="A0A240AQY2"/>